<dbReference type="InterPro" id="IPR025432">
    <property type="entry name" value="YhfH-like"/>
</dbReference>
<organism evidence="1 2">
    <name type="scientific">Lentibacillus populi</name>
    <dbReference type="NCBI Taxonomy" id="1827502"/>
    <lineage>
        <taxon>Bacteria</taxon>
        <taxon>Bacillati</taxon>
        <taxon>Bacillota</taxon>
        <taxon>Bacilli</taxon>
        <taxon>Bacillales</taxon>
        <taxon>Bacillaceae</taxon>
        <taxon>Lentibacillus</taxon>
    </lineage>
</organism>
<sequence>MESIVEFYKKLPKKKCQSCGQVIEEKADCYGNICDECDHPAR</sequence>
<dbReference type="Pfam" id="PF14149">
    <property type="entry name" value="YhfH"/>
    <property type="match status" value="1"/>
</dbReference>
<gene>
    <name evidence="1" type="ORF">GCM10011409_31680</name>
</gene>
<accession>A0A9W5U023</accession>
<comment type="caution">
    <text evidence="1">The sequence shown here is derived from an EMBL/GenBank/DDBJ whole genome shotgun (WGS) entry which is preliminary data.</text>
</comment>
<evidence type="ECO:0000313" key="2">
    <source>
        <dbReference type="Proteomes" id="UP000621492"/>
    </source>
</evidence>
<reference evidence="1" key="1">
    <citation type="journal article" date="2014" name="Int. J. Syst. Evol. Microbiol.">
        <title>Complete genome sequence of Corynebacterium casei LMG S-19264T (=DSM 44701T), isolated from a smear-ripened cheese.</title>
        <authorList>
            <consortium name="US DOE Joint Genome Institute (JGI-PGF)"/>
            <person name="Walter F."/>
            <person name="Albersmeier A."/>
            <person name="Kalinowski J."/>
            <person name="Ruckert C."/>
        </authorList>
    </citation>
    <scope>NUCLEOTIDE SEQUENCE</scope>
    <source>
        <strain evidence="1">CGMCC 1.15454</strain>
    </source>
</reference>
<dbReference type="AlphaFoldDB" id="A0A9W5U023"/>
<keyword evidence="2" id="KW-1185">Reference proteome</keyword>
<proteinExistence type="predicted"/>
<reference evidence="1" key="2">
    <citation type="submission" date="2020-09" db="EMBL/GenBank/DDBJ databases">
        <authorList>
            <person name="Sun Q."/>
            <person name="Zhou Y."/>
        </authorList>
    </citation>
    <scope>NUCLEOTIDE SEQUENCE</scope>
    <source>
        <strain evidence="1">CGMCC 1.15454</strain>
    </source>
</reference>
<dbReference type="RefSeq" id="WP_088049686.1">
    <property type="nucleotide sequence ID" value="NZ_BMJD01000029.1"/>
</dbReference>
<evidence type="ECO:0008006" key="3">
    <source>
        <dbReference type="Google" id="ProtNLM"/>
    </source>
</evidence>
<dbReference type="Proteomes" id="UP000621492">
    <property type="component" value="Unassembled WGS sequence"/>
</dbReference>
<evidence type="ECO:0000313" key="1">
    <source>
        <dbReference type="EMBL" id="GGB51764.1"/>
    </source>
</evidence>
<dbReference type="EMBL" id="BMJD01000029">
    <property type="protein sequence ID" value="GGB51764.1"/>
    <property type="molecule type" value="Genomic_DNA"/>
</dbReference>
<name>A0A9W5U023_9BACI</name>
<protein>
    <recommendedName>
        <fullName evidence="3">YhfH family protein</fullName>
    </recommendedName>
</protein>